<gene>
    <name evidence="1" type="ORF">K470DRAFT_254401</name>
</gene>
<dbReference type="AlphaFoldDB" id="A0A6A7C972"/>
<organism evidence="1 2">
    <name type="scientific">Piedraia hortae CBS 480.64</name>
    <dbReference type="NCBI Taxonomy" id="1314780"/>
    <lineage>
        <taxon>Eukaryota</taxon>
        <taxon>Fungi</taxon>
        <taxon>Dikarya</taxon>
        <taxon>Ascomycota</taxon>
        <taxon>Pezizomycotina</taxon>
        <taxon>Dothideomycetes</taxon>
        <taxon>Dothideomycetidae</taxon>
        <taxon>Capnodiales</taxon>
        <taxon>Piedraiaceae</taxon>
        <taxon>Piedraia</taxon>
    </lineage>
</organism>
<keyword evidence="2" id="KW-1185">Reference proteome</keyword>
<evidence type="ECO:0000313" key="1">
    <source>
        <dbReference type="EMBL" id="KAF2864071.1"/>
    </source>
</evidence>
<reference evidence="1" key="1">
    <citation type="journal article" date="2020" name="Stud. Mycol.">
        <title>101 Dothideomycetes genomes: a test case for predicting lifestyles and emergence of pathogens.</title>
        <authorList>
            <person name="Haridas S."/>
            <person name="Albert R."/>
            <person name="Binder M."/>
            <person name="Bloem J."/>
            <person name="Labutti K."/>
            <person name="Salamov A."/>
            <person name="Andreopoulos B."/>
            <person name="Baker S."/>
            <person name="Barry K."/>
            <person name="Bills G."/>
            <person name="Bluhm B."/>
            <person name="Cannon C."/>
            <person name="Castanera R."/>
            <person name="Culley D."/>
            <person name="Daum C."/>
            <person name="Ezra D."/>
            <person name="Gonzalez J."/>
            <person name="Henrissat B."/>
            <person name="Kuo A."/>
            <person name="Liang C."/>
            <person name="Lipzen A."/>
            <person name="Lutzoni F."/>
            <person name="Magnuson J."/>
            <person name="Mondo S."/>
            <person name="Nolan M."/>
            <person name="Ohm R."/>
            <person name="Pangilinan J."/>
            <person name="Park H.-J."/>
            <person name="Ramirez L."/>
            <person name="Alfaro M."/>
            <person name="Sun H."/>
            <person name="Tritt A."/>
            <person name="Yoshinaga Y."/>
            <person name="Zwiers L.-H."/>
            <person name="Turgeon B."/>
            <person name="Goodwin S."/>
            <person name="Spatafora J."/>
            <person name="Crous P."/>
            <person name="Grigoriev I."/>
        </authorList>
    </citation>
    <scope>NUCLEOTIDE SEQUENCE</scope>
    <source>
        <strain evidence="1">CBS 480.64</strain>
    </source>
</reference>
<dbReference type="OrthoDB" id="5302289at2759"/>
<evidence type="ECO:0000313" key="2">
    <source>
        <dbReference type="Proteomes" id="UP000799421"/>
    </source>
</evidence>
<dbReference type="EMBL" id="MU005958">
    <property type="protein sequence ID" value="KAF2864071.1"/>
    <property type="molecule type" value="Genomic_DNA"/>
</dbReference>
<dbReference type="Proteomes" id="UP000799421">
    <property type="component" value="Unassembled WGS sequence"/>
</dbReference>
<name>A0A6A7C972_9PEZI</name>
<sequence length="109" mass="12512">MGSLATGSKYSRMNNSQEVMGPLTYQRALDIARNTEDDLDKYVLDYLEKALVDIWQRIQDSPHEYVLTRDEFAIFNFFRPRFANSSEAELAVCRYWDHAQGGESADGGH</sequence>
<accession>A0A6A7C972</accession>
<protein>
    <submittedName>
        <fullName evidence="1">Uncharacterized protein</fullName>
    </submittedName>
</protein>
<proteinExistence type="predicted"/>